<dbReference type="SUPFAM" id="SSF54909">
    <property type="entry name" value="Dimeric alpha+beta barrel"/>
    <property type="match status" value="1"/>
</dbReference>
<dbReference type="AlphaFoldDB" id="A0A645FBD0"/>
<comment type="caution">
    <text evidence="2">The sequence shown here is derived from an EMBL/GenBank/DDBJ whole genome shotgun (WGS) entry which is preliminary data.</text>
</comment>
<reference evidence="2" key="1">
    <citation type="submission" date="2019-08" db="EMBL/GenBank/DDBJ databases">
        <authorList>
            <person name="Kucharzyk K."/>
            <person name="Murdoch R.W."/>
            <person name="Higgins S."/>
            <person name="Loffler F."/>
        </authorList>
    </citation>
    <scope>NUCLEOTIDE SEQUENCE</scope>
</reference>
<sequence>MQDQRRDIKTDSVIKNPAYDADLAEKLGADAYGMKNFVLVILKTGSNVTDDKAFITECFRGHMDNINRLEKEGKLVVAGPMAKNEQHYRGIFILDIATIEEAEALLGSDPAVREKLLAADLYKWYGSAALPLYLEHANKIWKKQP</sequence>
<dbReference type="InterPro" id="IPR011008">
    <property type="entry name" value="Dimeric_a/b-barrel"/>
</dbReference>
<evidence type="ECO:0000259" key="1">
    <source>
        <dbReference type="Pfam" id="PF03795"/>
    </source>
</evidence>
<feature type="domain" description="YCII-related" evidence="1">
    <location>
        <begin position="60"/>
        <end position="116"/>
    </location>
</feature>
<gene>
    <name evidence="2" type="ORF">SDC9_158169</name>
</gene>
<dbReference type="InterPro" id="IPR005545">
    <property type="entry name" value="YCII"/>
</dbReference>
<dbReference type="Pfam" id="PF03795">
    <property type="entry name" value="YCII"/>
    <property type="match status" value="1"/>
</dbReference>
<protein>
    <recommendedName>
        <fullName evidence="1">YCII-related domain-containing protein</fullName>
    </recommendedName>
</protein>
<dbReference type="Gene3D" id="3.30.70.1060">
    <property type="entry name" value="Dimeric alpha+beta barrel"/>
    <property type="match status" value="1"/>
</dbReference>
<proteinExistence type="predicted"/>
<evidence type="ECO:0000313" key="2">
    <source>
        <dbReference type="EMBL" id="MPN10872.1"/>
    </source>
</evidence>
<dbReference type="EMBL" id="VSSQ01057059">
    <property type="protein sequence ID" value="MPN10872.1"/>
    <property type="molecule type" value="Genomic_DNA"/>
</dbReference>
<name>A0A645FBD0_9ZZZZ</name>
<accession>A0A645FBD0</accession>
<organism evidence="2">
    <name type="scientific">bioreactor metagenome</name>
    <dbReference type="NCBI Taxonomy" id="1076179"/>
    <lineage>
        <taxon>unclassified sequences</taxon>
        <taxon>metagenomes</taxon>
        <taxon>ecological metagenomes</taxon>
    </lineage>
</organism>